<feature type="transmembrane region" description="Helical" evidence="10">
    <location>
        <begin position="83"/>
        <end position="102"/>
    </location>
</feature>
<dbReference type="eggNOG" id="ENOG502QPS8">
    <property type="taxonomic scope" value="Eukaryota"/>
</dbReference>
<dbReference type="OMA" id="MSICGGY"/>
<evidence type="ECO:0000256" key="3">
    <source>
        <dbReference type="ARBA" id="ARBA00022448"/>
    </source>
</evidence>
<dbReference type="SUPFAM" id="SSF103491">
    <property type="entry name" value="Preprotein translocase SecY subunit"/>
    <property type="match status" value="1"/>
</dbReference>
<evidence type="ECO:0000256" key="4">
    <source>
        <dbReference type="ARBA" id="ARBA00022692"/>
    </source>
</evidence>
<keyword evidence="3" id="KW-0813">Transport</keyword>
<dbReference type="InterPro" id="IPR030659">
    <property type="entry name" value="SecY_CS"/>
</dbReference>
<feature type="transmembrane region" description="Helical" evidence="10">
    <location>
        <begin position="243"/>
        <end position="260"/>
    </location>
</feature>
<dbReference type="OrthoDB" id="1903502at2759"/>
<feature type="transmembrane region" description="Helical" evidence="10">
    <location>
        <begin position="300"/>
        <end position="320"/>
    </location>
</feature>
<feature type="transmembrane region" description="Helical" evidence="10">
    <location>
        <begin position="149"/>
        <end position="175"/>
    </location>
</feature>
<dbReference type="RefSeq" id="XP_002507957.1">
    <property type="nucleotide sequence ID" value="XM_002507911.1"/>
</dbReference>
<keyword evidence="8 10" id="KW-0472">Membrane</keyword>
<keyword evidence="5" id="KW-0653">Protein transport</keyword>
<dbReference type="GeneID" id="8245591"/>
<keyword evidence="4 10" id="KW-0812">Transmembrane</keyword>
<reference evidence="11 12" key="1">
    <citation type="journal article" date="2009" name="Science">
        <title>Green evolution and dynamic adaptations revealed by genomes of the marine picoeukaryotes Micromonas.</title>
        <authorList>
            <person name="Worden A.Z."/>
            <person name="Lee J.H."/>
            <person name="Mock T."/>
            <person name="Rouze P."/>
            <person name="Simmons M.P."/>
            <person name="Aerts A.L."/>
            <person name="Allen A.E."/>
            <person name="Cuvelier M.L."/>
            <person name="Derelle E."/>
            <person name="Everett M.V."/>
            <person name="Foulon E."/>
            <person name="Grimwood J."/>
            <person name="Gundlach H."/>
            <person name="Henrissat B."/>
            <person name="Napoli C."/>
            <person name="McDonald S.M."/>
            <person name="Parker M.S."/>
            <person name="Rombauts S."/>
            <person name="Salamov A."/>
            <person name="Von Dassow P."/>
            <person name="Badger J.H."/>
            <person name="Coutinho P.M."/>
            <person name="Demir E."/>
            <person name="Dubchak I."/>
            <person name="Gentemann C."/>
            <person name="Eikrem W."/>
            <person name="Gready J.E."/>
            <person name="John U."/>
            <person name="Lanier W."/>
            <person name="Lindquist E.A."/>
            <person name="Lucas S."/>
            <person name="Mayer K.F."/>
            <person name="Moreau H."/>
            <person name="Not F."/>
            <person name="Otillar R."/>
            <person name="Panaud O."/>
            <person name="Pangilinan J."/>
            <person name="Paulsen I."/>
            <person name="Piegu B."/>
            <person name="Poliakov A."/>
            <person name="Robbens S."/>
            <person name="Schmutz J."/>
            <person name="Toulza E."/>
            <person name="Wyss T."/>
            <person name="Zelensky A."/>
            <person name="Zhou K."/>
            <person name="Armbrust E.V."/>
            <person name="Bhattacharya D."/>
            <person name="Goodenough U.W."/>
            <person name="Van de Peer Y."/>
            <person name="Grigoriev I.V."/>
        </authorList>
    </citation>
    <scope>NUCLEOTIDE SEQUENCE [LARGE SCALE GENOMIC DNA]</scope>
    <source>
        <strain evidence="12">RCC299 / NOUM17</strain>
    </source>
</reference>
<dbReference type="STRING" id="296587.C1FG89"/>
<evidence type="ECO:0000256" key="2">
    <source>
        <dbReference type="ARBA" id="ARBA00005751"/>
    </source>
</evidence>
<dbReference type="GO" id="GO:0015031">
    <property type="term" value="P:protein transport"/>
    <property type="evidence" value="ECO:0007669"/>
    <property type="project" value="UniProtKB-KW"/>
</dbReference>
<evidence type="ECO:0000256" key="9">
    <source>
        <dbReference type="RuleBase" id="RU004349"/>
    </source>
</evidence>
<evidence type="ECO:0000256" key="5">
    <source>
        <dbReference type="ARBA" id="ARBA00022927"/>
    </source>
</evidence>
<evidence type="ECO:0000313" key="12">
    <source>
        <dbReference type="Proteomes" id="UP000002009"/>
    </source>
</evidence>
<dbReference type="Pfam" id="PF00344">
    <property type="entry name" value="SecY"/>
    <property type="match status" value="1"/>
</dbReference>
<evidence type="ECO:0000256" key="1">
    <source>
        <dbReference type="ARBA" id="ARBA00004141"/>
    </source>
</evidence>
<dbReference type="GO" id="GO:0016020">
    <property type="term" value="C:membrane"/>
    <property type="evidence" value="ECO:0007669"/>
    <property type="project" value="UniProtKB-SubCell"/>
</dbReference>
<evidence type="ECO:0000256" key="8">
    <source>
        <dbReference type="ARBA" id="ARBA00023136"/>
    </source>
</evidence>
<dbReference type="InParanoid" id="C1FG89"/>
<evidence type="ECO:0000256" key="7">
    <source>
        <dbReference type="ARBA" id="ARBA00023010"/>
    </source>
</evidence>
<keyword evidence="7" id="KW-0811">Translocation</keyword>
<dbReference type="PANTHER" id="PTHR10906">
    <property type="entry name" value="SECY/SEC61-ALPHA FAMILY MEMBER"/>
    <property type="match status" value="1"/>
</dbReference>
<feature type="transmembrane region" description="Helical" evidence="10">
    <location>
        <begin position="109"/>
        <end position="129"/>
    </location>
</feature>
<proteinExistence type="inferred from homology"/>
<dbReference type="EMBL" id="CP001575">
    <property type="protein sequence ID" value="ACO69215.1"/>
    <property type="molecule type" value="Genomic_DNA"/>
</dbReference>
<accession>C1FG89</accession>
<sequence>MAILGSGIPFFHVGIGPIIAASIAMQVIVALVPSMKELTKDAVGQHTVQQYTRYLMFVVAIIQSFLTASELRQFYVEGLSPLGYYWTIVPVFVLGSCVLAWISDEMTDFGLGNGSSVLITMSVCGAYWNAAKYYAPALLTASLEQILPFVGAGLALIAGSVLVQTGTCKVPLLYFQGPSIPGLPRVVRKDVDHIPFKVNPLGVQPVLVAVFMCDGFMWLNKILDPPGFIRAATEFLFSNASPMYYVTFFLIVFGFSYLDLQDTPKDVSEYMVKIGARIPDVRPGEATVRYLSELQSGSRFFGGLLLGIVAVACTMMDQWMKATVGISVGFTSMLIVVSTILQIQRQVTALAQMPKLDRVISSL</sequence>
<dbReference type="FunCoup" id="C1FG89">
    <property type="interactions" value="174"/>
</dbReference>
<feature type="transmembrane region" description="Helical" evidence="10">
    <location>
        <begin position="54"/>
        <end position="71"/>
    </location>
</feature>
<dbReference type="Gene3D" id="1.10.3370.10">
    <property type="entry name" value="SecY subunit domain"/>
    <property type="match status" value="1"/>
</dbReference>
<comment type="similarity">
    <text evidence="2 9">Belongs to the SecY/SEC61-alpha family.</text>
</comment>
<protein>
    <submittedName>
        <fullName evidence="11">Type II secretory pathway family</fullName>
    </submittedName>
</protein>
<keyword evidence="6 10" id="KW-1133">Transmembrane helix</keyword>
<evidence type="ECO:0000256" key="6">
    <source>
        <dbReference type="ARBA" id="ARBA00022989"/>
    </source>
</evidence>
<feature type="transmembrane region" description="Helical" evidence="10">
    <location>
        <begin position="196"/>
        <end position="219"/>
    </location>
</feature>
<dbReference type="Proteomes" id="UP000002009">
    <property type="component" value="Chromosome 8"/>
</dbReference>
<evidence type="ECO:0000256" key="10">
    <source>
        <dbReference type="SAM" id="Phobius"/>
    </source>
</evidence>
<comment type="subcellular location">
    <subcellularLocation>
        <location evidence="1">Membrane</location>
        <topology evidence="1">Multi-pass membrane protein</topology>
    </subcellularLocation>
</comment>
<dbReference type="InterPro" id="IPR002208">
    <property type="entry name" value="SecY/SEC61-alpha"/>
</dbReference>
<dbReference type="KEGG" id="mis:MICPUN_83941"/>
<evidence type="ECO:0000313" key="11">
    <source>
        <dbReference type="EMBL" id="ACO69215.1"/>
    </source>
</evidence>
<name>C1FG89_MICCC</name>
<feature type="transmembrane region" description="Helical" evidence="10">
    <location>
        <begin position="12"/>
        <end position="33"/>
    </location>
</feature>
<dbReference type="PROSITE" id="PS00756">
    <property type="entry name" value="SECY_2"/>
    <property type="match status" value="1"/>
</dbReference>
<feature type="transmembrane region" description="Helical" evidence="10">
    <location>
        <begin position="326"/>
        <end position="343"/>
    </location>
</feature>
<dbReference type="PRINTS" id="PR00303">
    <property type="entry name" value="SECYTRNLCASE"/>
</dbReference>
<dbReference type="InterPro" id="IPR023201">
    <property type="entry name" value="SecY_dom_sf"/>
</dbReference>
<organism evidence="11 12">
    <name type="scientific">Micromonas commoda (strain RCC299 / NOUM17 / CCMP2709)</name>
    <name type="common">Picoplanktonic green alga</name>
    <dbReference type="NCBI Taxonomy" id="296587"/>
    <lineage>
        <taxon>Eukaryota</taxon>
        <taxon>Viridiplantae</taxon>
        <taxon>Chlorophyta</taxon>
        <taxon>Mamiellophyceae</taxon>
        <taxon>Mamiellales</taxon>
        <taxon>Mamiellaceae</taxon>
        <taxon>Micromonas</taxon>
    </lineage>
</organism>
<dbReference type="AlphaFoldDB" id="C1FG89"/>
<keyword evidence="12" id="KW-1185">Reference proteome</keyword>
<gene>
    <name evidence="11" type="ORF">MICPUN_83941</name>
</gene>